<protein>
    <recommendedName>
        <fullName evidence="3">Methyltransferase domain-containing protein</fullName>
    </recommendedName>
</protein>
<dbReference type="OrthoDB" id="176403at2"/>
<evidence type="ECO:0008006" key="3">
    <source>
        <dbReference type="Google" id="ProtNLM"/>
    </source>
</evidence>
<reference evidence="1 2" key="1">
    <citation type="submission" date="2017-02" db="EMBL/GenBank/DDBJ databases">
        <authorList>
            <person name="Peterson S.W."/>
        </authorList>
    </citation>
    <scope>NUCLEOTIDE SEQUENCE [LARGE SCALE GENOMIC DNA]</scope>
    <source>
        <strain evidence="1 2">M1</strain>
    </source>
</reference>
<sequence length="247" mass="28765">MSFSLEFGEKINENEKNNLIIDNTKFDKAIIDFKKYILNEEYLQAQWQMNFGEKITMLYLLDKIKPEISIEIGTQYGGSLKPISDYSRYVYAFDYFHDKVDKSSFSNVNFITGNSRITVPKIINNLNESKLNLEFVLIDGDHSSEGVKTDIENILKYEPQKPLYILIHDSFNPIVRSGILKAHWNTCPYIHFVDIDFLHGTVFKNSYQLWEGLTLALMLPEKRKSLLSISKSQETLFNLVNKFLNHN</sequence>
<name>A0A1T5L1J9_9FIRM</name>
<dbReference type="SUPFAM" id="SSF53335">
    <property type="entry name" value="S-adenosyl-L-methionine-dependent methyltransferases"/>
    <property type="match status" value="1"/>
</dbReference>
<proteinExistence type="predicted"/>
<organism evidence="1 2">
    <name type="scientific">Maledivibacter halophilus</name>
    <dbReference type="NCBI Taxonomy" id="36842"/>
    <lineage>
        <taxon>Bacteria</taxon>
        <taxon>Bacillati</taxon>
        <taxon>Bacillota</taxon>
        <taxon>Clostridia</taxon>
        <taxon>Peptostreptococcales</taxon>
        <taxon>Caminicellaceae</taxon>
        <taxon>Maledivibacter</taxon>
    </lineage>
</organism>
<dbReference type="EMBL" id="FUZT01000005">
    <property type="protein sequence ID" value="SKC69932.1"/>
    <property type="molecule type" value="Genomic_DNA"/>
</dbReference>
<accession>A0A1T5L1J9</accession>
<dbReference type="Proteomes" id="UP000190285">
    <property type="component" value="Unassembled WGS sequence"/>
</dbReference>
<dbReference type="Gene3D" id="3.40.50.150">
    <property type="entry name" value="Vaccinia Virus protein VP39"/>
    <property type="match status" value="1"/>
</dbReference>
<gene>
    <name evidence="1" type="ORF">SAMN02194393_02341</name>
</gene>
<dbReference type="InterPro" id="IPR029063">
    <property type="entry name" value="SAM-dependent_MTases_sf"/>
</dbReference>
<evidence type="ECO:0000313" key="2">
    <source>
        <dbReference type="Proteomes" id="UP000190285"/>
    </source>
</evidence>
<dbReference type="RefSeq" id="WP_079491824.1">
    <property type="nucleotide sequence ID" value="NZ_FUZT01000005.1"/>
</dbReference>
<dbReference type="AlphaFoldDB" id="A0A1T5L1J9"/>
<keyword evidence="2" id="KW-1185">Reference proteome</keyword>
<evidence type="ECO:0000313" key="1">
    <source>
        <dbReference type="EMBL" id="SKC69932.1"/>
    </source>
</evidence>